<accession>A0ABV8V6D0</accession>
<dbReference type="InterPro" id="IPR020053">
    <property type="entry name" value="Ribosome-bd_factorA_CS"/>
</dbReference>
<evidence type="ECO:0000256" key="1">
    <source>
        <dbReference type="ARBA" id="ARBA00022517"/>
    </source>
</evidence>
<dbReference type="NCBIfam" id="TIGR00082">
    <property type="entry name" value="rbfA"/>
    <property type="match status" value="1"/>
</dbReference>
<dbReference type="PANTHER" id="PTHR33515:SF1">
    <property type="entry name" value="RIBOSOME-BINDING FACTOR A, CHLOROPLASTIC-RELATED"/>
    <property type="match status" value="1"/>
</dbReference>
<evidence type="ECO:0000313" key="3">
    <source>
        <dbReference type="EMBL" id="MFC4362604.1"/>
    </source>
</evidence>
<comment type="function">
    <text evidence="2">One of several proteins that assist in the late maturation steps of the functional core of the 30S ribosomal subunit. Associates with free 30S ribosomal subunits (but not with 30S subunits that are part of 70S ribosomes or polysomes). Required for efficient processing of 16S rRNA. May interact with the 5'-terminal helix region of 16S rRNA.</text>
</comment>
<proteinExistence type="inferred from homology"/>
<evidence type="ECO:0000313" key="4">
    <source>
        <dbReference type="Proteomes" id="UP001595840"/>
    </source>
</evidence>
<name>A0ABV8V6D0_9GAMM</name>
<comment type="caution">
    <text evidence="3">The sequence shown here is derived from an EMBL/GenBank/DDBJ whole genome shotgun (WGS) entry which is preliminary data.</text>
</comment>
<dbReference type="SUPFAM" id="SSF89919">
    <property type="entry name" value="Ribosome-binding factor A, RbfA"/>
    <property type="match status" value="1"/>
</dbReference>
<dbReference type="InterPro" id="IPR000238">
    <property type="entry name" value="RbfA"/>
</dbReference>
<dbReference type="Pfam" id="PF02033">
    <property type="entry name" value="RBFA"/>
    <property type="match status" value="1"/>
</dbReference>
<dbReference type="PANTHER" id="PTHR33515">
    <property type="entry name" value="RIBOSOME-BINDING FACTOR A, CHLOROPLASTIC-RELATED"/>
    <property type="match status" value="1"/>
</dbReference>
<dbReference type="InterPro" id="IPR015946">
    <property type="entry name" value="KH_dom-like_a/b"/>
</dbReference>
<comment type="similarity">
    <text evidence="2">Belongs to the RbfA family.</text>
</comment>
<comment type="subunit">
    <text evidence="2">Monomer. Binds 30S ribosomal subunits, but not 50S ribosomal subunits or 70S ribosomes.</text>
</comment>
<gene>
    <name evidence="2 3" type="primary">rbfA</name>
    <name evidence="3" type="ORF">ACFOX3_09825</name>
</gene>
<dbReference type="InterPro" id="IPR023799">
    <property type="entry name" value="RbfA_dom_sf"/>
</dbReference>
<evidence type="ECO:0000256" key="2">
    <source>
        <dbReference type="HAMAP-Rule" id="MF_00003"/>
    </source>
</evidence>
<reference evidence="4" key="1">
    <citation type="journal article" date="2019" name="Int. J. Syst. Evol. Microbiol.">
        <title>The Global Catalogue of Microorganisms (GCM) 10K type strain sequencing project: providing services to taxonomists for standard genome sequencing and annotation.</title>
        <authorList>
            <consortium name="The Broad Institute Genomics Platform"/>
            <consortium name="The Broad Institute Genome Sequencing Center for Infectious Disease"/>
            <person name="Wu L."/>
            <person name="Ma J."/>
        </authorList>
    </citation>
    <scope>NUCLEOTIDE SEQUENCE [LARGE SCALE GENOMIC DNA]</scope>
    <source>
        <strain evidence="4">CECT 8570</strain>
    </source>
</reference>
<protein>
    <recommendedName>
        <fullName evidence="2">Ribosome-binding factor A</fullName>
    </recommendedName>
</protein>
<keyword evidence="4" id="KW-1185">Reference proteome</keyword>
<organism evidence="3 4">
    <name type="scientific">Simiduia curdlanivorans</name>
    <dbReference type="NCBI Taxonomy" id="1492769"/>
    <lineage>
        <taxon>Bacteria</taxon>
        <taxon>Pseudomonadati</taxon>
        <taxon>Pseudomonadota</taxon>
        <taxon>Gammaproteobacteria</taxon>
        <taxon>Cellvibrionales</taxon>
        <taxon>Cellvibrionaceae</taxon>
        <taxon>Simiduia</taxon>
    </lineage>
</organism>
<dbReference type="Gene3D" id="3.30.300.20">
    <property type="match status" value="1"/>
</dbReference>
<keyword evidence="1 2" id="KW-0690">Ribosome biogenesis</keyword>
<comment type="subcellular location">
    <subcellularLocation>
        <location evidence="2">Cytoplasm</location>
    </subcellularLocation>
</comment>
<dbReference type="EMBL" id="JBHSCX010000007">
    <property type="protein sequence ID" value="MFC4362604.1"/>
    <property type="molecule type" value="Genomic_DNA"/>
</dbReference>
<dbReference type="HAMAP" id="MF_00003">
    <property type="entry name" value="RbfA"/>
    <property type="match status" value="1"/>
</dbReference>
<sequence>MAREFKRTDRVGDALQRSISQFIQQEIRDPRIGMVNVNDVTVTRDFAYAKIFVTFVGRETDEECKAALAVLNKASGFLRTLVAKDLDLRTTPRLQFVYDTTTVRGNQLANLIERAVADDKSKHVDDDIEQ</sequence>
<dbReference type="Proteomes" id="UP001595840">
    <property type="component" value="Unassembled WGS sequence"/>
</dbReference>
<dbReference type="RefSeq" id="WP_290265477.1">
    <property type="nucleotide sequence ID" value="NZ_JAUFQG010000006.1"/>
</dbReference>
<keyword evidence="2" id="KW-0963">Cytoplasm</keyword>
<dbReference type="PROSITE" id="PS01319">
    <property type="entry name" value="RBFA"/>
    <property type="match status" value="1"/>
</dbReference>